<feature type="domain" description="Phospholipid/glycerol acyltransferase" evidence="6">
    <location>
        <begin position="100"/>
        <end position="217"/>
    </location>
</feature>
<evidence type="ECO:0000256" key="4">
    <source>
        <dbReference type="RuleBase" id="RU361267"/>
    </source>
</evidence>
<accession>A0AAD4LGC9</accession>
<proteinExistence type="inferred from homology"/>
<keyword evidence="3 4" id="KW-0012">Acyltransferase</keyword>
<protein>
    <recommendedName>
        <fullName evidence="4">1-acyl-sn-glycerol-3-phosphate acyltransferase</fullName>
        <ecNumber evidence="4">2.3.1.51</ecNumber>
    </recommendedName>
</protein>
<evidence type="ECO:0000256" key="5">
    <source>
        <dbReference type="SAM" id="MobiDB-lite"/>
    </source>
</evidence>
<evidence type="ECO:0000259" key="6">
    <source>
        <dbReference type="SMART" id="SM00563"/>
    </source>
</evidence>
<dbReference type="InterPro" id="IPR002123">
    <property type="entry name" value="Plipid/glycerol_acylTrfase"/>
</dbReference>
<dbReference type="EC" id="2.3.1.51" evidence="4"/>
<keyword evidence="8" id="KW-1185">Reference proteome</keyword>
<keyword evidence="4" id="KW-1208">Phospholipid metabolism</keyword>
<keyword evidence="2 4" id="KW-0808">Transferase</keyword>
<organism evidence="7 8">
    <name type="scientific">Lactarius akahatsu</name>
    <dbReference type="NCBI Taxonomy" id="416441"/>
    <lineage>
        <taxon>Eukaryota</taxon>
        <taxon>Fungi</taxon>
        <taxon>Dikarya</taxon>
        <taxon>Basidiomycota</taxon>
        <taxon>Agaricomycotina</taxon>
        <taxon>Agaricomycetes</taxon>
        <taxon>Russulales</taxon>
        <taxon>Russulaceae</taxon>
        <taxon>Lactarius</taxon>
    </lineage>
</organism>
<dbReference type="PANTHER" id="PTHR10434:SF11">
    <property type="entry name" value="1-ACYL-SN-GLYCEROL-3-PHOSPHATE ACYLTRANSFERASE"/>
    <property type="match status" value="1"/>
</dbReference>
<keyword evidence="4" id="KW-0444">Lipid biosynthesis</keyword>
<dbReference type="Proteomes" id="UP001201163">
    <property type="component" value="Unassembled WGS sequence"/>
</dbReference>
<comment type="catalytic activity">
    <reaction evidence="4">
        <text>a 1-acyl-sn-glycero-3-phosphate + an acyl-CoA = a 1,2-diacyl-sn-glycero-3-phosphate + CoA</text>
        <dbReference type="Rhea" id="RHEA:19709"/>
        <dbReference type="ChEBI" id="CHEBI:57287"/>
        <dbReference type="ChEBI" id="CHEBI:57970"/>
        <dbReference type="ChEBI" id="CHEBI:58342"/>
        <dbReference type="ChEBI" id="CHEBI:58608"/>
        <dbReference type="EC" id="2.3.1.51"/>
    </reaction>
</comment>
<dbReference type="Pfam" id="PF01553">
    <property type="entry name" value="Acyltransferase"/>
    <property type="match status" value="1"/>
</dbReference>
<dbReference type="GO" id="GO:0005783">
    <property type="term" value="C:endoplasmic reticulum"/>
    <property type="evidence" value="ECO:0007669"/>
    <property type="project" value="TreeGrafter"/>
</dbReference>
<dbReference type="CDD" id="cd07989">
    <property type="entry name" value="LPLAT_AGPAT-like"/>
    <property type="match status" value="1"/>
</dbReference>
<dbReference type="PANTHER" id="PTHR10434">
    <property type="entry name" value="1-ACYL-SN-GLYCEROL-3-PHOSPHATE ACYLTRANSFERASE"/>
    <property type="match status" value="1"/>
</dbReference>
<keyword evidence="4" id="KW-0594">Phospholipid biosynthesis</keyword>
<feature type="compositionally biased region" description="Polar residues" evidence="5">
    <location>
        <begin position="300"/>
        <end position="310"/>
    </location>
</feature>
<dbReference type="GO" id="GO:0006654">
    <property type="term" value="P:phosphatidic acid biosynthetic process"/>
    <property type="evidence" value="ECO:0007669"/>
    <property type="project" value="TreeGrafter"/>
</dbReference>
<feature type="region of interest" description="Disordered" evidence="5">
    <location>
        <begin position="293"/>
        <end position="358"/>
    </location>
</feature>
<comment type="domain">
    <text evidence="4">The HXXXXD motif is essential for acyltransferase activity and may constitute the binding site for the phosphate moiety of the glycerol-3-phosphate.</text>
</comment>
<sequence>MSYLSLILKPLAYLGLPAYLLHRFSQTSPLLRYHLHNIIYVCSLSFCSTLGFCVALPLSLMGRRYDVNYVVARTFYTIFSRLVGVKIIVEGEEYLKTRPCVYVGNHQSMLDVHCLGSLFPVKTRIMAKKSLKYTPFFGQFMQAAGAVFIDRGNNAIAVRSLKEAAEDIKKRQTSIWVYAEGTRTSRPYHDVRPLKKGAFHLAVQAGLPIVPVVAENYWNIYHKGVFNPGTFKVKVLPPVSTEGLTGADVSDLAIRIHQQMLDTLREISDPNAPPAPDTPTGSFALSQTTKDVTVDAPTPKESTPVPSTADVTAPQPRDVAEERPMTPHSEVTSEGSSIRRSENETEEEEGMVMVGRPR</sequence>
<evidence type="ECO:0000256" key="1">
    <source>
        <dbReference type="ARBA" id="ARBA00008655"/>
    </source>
</evidence>
<evidence type="ECO:0000313" key="7">
    <source>
        <dbReference type="EMBL" id="KAH8988474.1"/>
    </source>
</evidence>
<gene>
    <name evidence="7" type="ORF">EDB92DRAFT_1935721</name>
</gene>
<dbReference type="SMART" id="SM00563">
    <property type="entry name" value="PlsC"/>
    <property type="match status" value="1"/>
</dbReference>
<reference evidence="7" key="1">
    <citation type="submission" date="2022-01" db="EMBL/GenBank/DDBJ databases">
        <title>Comparative genomics reveals a dynamic genome evolution in the ectomycorrhizal milk-cap (Lactarius) mushrooms.</title>
        <authorList>
            <consortium name="DOE Joint Genome Institute"/>
            <person name="Lebreton A."/>
            <person name="Tang N."/>
            <person name="Kuo A."/>
            <person name="LaButti K."/>
            <person name="Drula E."/>
            <person name="Barry K."/>
            <person name="Clum A."/>
            <person name="Lipzen A."/>
            <person name="Mousain D."/>
            <person name="Ng V."/>
            <person name="Wang R."/>
            <person name="Wang X."/>
            <person name="Dai Y."/>
            <person name="Henrissat B."/>
            <person name="Grigoriev I.V."/>
            <person name="Guerin-Laguette A."/>
            <person name="Yu F."/>
            <person name="Martin F.M."/>
        </authorList>
    </citation>
    <scope>NUCLEOTIDE SEQUENCE</scope>
    <source>
        <strain evidence="7">QP</strain>
    </source>
</reference>
<comment type="similarity">
    <text evidence="1 4">Belongs to the 1-acyl-sn-glycerol-3-phosphate acyltransferase family.</text>
</comment>
<dbReference type="GO" id="GO:0016020">
    <property type="term" value="C:membrane"/>
    <property type="evidence" value="ECO:0007669"/>
    <property type="project" value="InterPro"/>
</dbReference>
<name>A0AAD4LGC9_9AGAM</name>
<evidence type="ECO:0000313" key="8">
    <source>
        <dbReference type="Proteomes" id="UP001201163"/>
    </source>
</evidence>
<dbReference type="GO" id="GO:0003841">
    <property type="term" value="F:1-acylglycerol-3-phosphate O-acyltransferase activity"/>
    <property type="evidence" value="ECO:0007669"/>
    <property type="project" value="UniProtKB-UniRule"/>
</dbReference>
<comment type="caution">
    <text evidence="7">The sequence shown here is derived from an EMBL/GenBank/DDBJ whole genome shotgun (WGS) entry which is preliminary data.</text>
</comment>
<dbReference type="SUPFAM" id="SSF69593">
    <property type="entry name" value="Glycerol-3-phosphate (1)-acyltransferase"/>
    <property type="match status" value="1"/>
</dbReference>
<dbReference type="EMBL" id="JAKELL010000041">
    <property type="protein sequence ID" value="KAH8988474.1"/>
    <property type="molecule type" value="Genomic_DNA"/>
</dbReference>
<evidence type="ECO:0000256" key="3">
    <source>
        <dbReference type="ARBA" id="ARBA00023315"/>
    </source>
</evidence>
<dbReference type="InterPro" id="IPR004552">
    <property type="entry name" value="AGP_acyltrans"/>
</dbReference>
<keyword evidence="4" id="KW-0443">Lipid metabolism</keyword>
<evidence type="ECO:0000256" key="2">
    <source>
        <dbReference type="ARBA" id="ARBA00022679"/>
    </source>
</evidence>
<dbReference type="NCBIfam" id="TIGR00530">
    <property type="entry name" value="AGP_acyltrn"/>
    <property type="match status" value="1"/>
</dbReference>
<dbReference type="AlphaFoldDB" id="A0AAD4LGC9"/>